<comment type="caution">
    <text evidence="1">The sequence shown here is derived from an EMBL/GenBank/DDBJ whole genome shotgun (WGS) entry which is preliminary data.</text>
</comment>
<protein>
    <submittedName>
        <fullName evidence="1">Uncharacterized protein</fullName>
    </submittedName>
</protein>
<dbReference type="Proteomes" id="UP000288805">
    <property type="component" value="Unassembled WGS sequence"/>
</dbReference>
<dbReference type="AlphaFoldDB" id="A0A438D7U0"/>
<name>A0A438D7U0_VITVI</name>
<dbReference type="PANTHER" id="PTHR11017:SF570">
    <property type="entry name" value="DISEASE RESISTANCE PROTEIN (TIR-NBS CLASS)-RELATED"/>
    <property type="match status" value="1"/>
</dbReference>
<sequence length="148" mass="17223">MHDLIQEMGYAIVREECPRDPHKWSRLWDADDIYNAFSRREGMENIQTISLDLSRSKEIQFSTEVFATMKQLRLLKIYAMIVMLKKIPKILGNMGHLKKLCLNGSGIKELPDSIGYLESLEILDLSNCSKFEKFPEIRGNMKCLKRLL</sequence>
<evidence type="ECO:0000313" key="1">
    <source>
        <dbReference type="EMBL" id="RVW31508.1"/>
    </source>
</evidence>
<dbReference type="InterPro" id="IPR044974">
    <property type="entry name" value="Disease_R_plants"/>
</dbReference>
<dbReference type="InterPro" id="IPR032675">
    <property type="entry name" value="LRR_dom_sf"/>
</dbReference>
<dbReference type="InterPro" id="IPR001611">
    <property type="entry name" value="Leu-rich_rpt"/>
</dbReference>
<proteinExistence type="predicted"/>
<evidence type="ECO:0000313" key="2">
    <source>
        <dbReference type="Proteomes" id="UP000288805"/>
    </source>
</evidence>
<dbReference type="PANTHER" id="PTHR11017">
    <property type="entry name" value="LEUCINE-RICH REPEAT-CONTAINING PROTEIN"/>
    <property type="match status" value="1"/>
</dbReference>
<dbReference type="Gene3D" id="3.80.10.10">
    <property type="entry name" value="Ribonuclease Inhibitor"/>
    <property type="match status" value="1"/>
</dbReference>
<reference evidence="1 2" key="1">
    <citation type="journal article" date="2018" name="PLoS Genet.">
        <title>Population sequencing reveals clonal diversity and ancestral inbreeding in the grapevine cultivar Chardonnay.</title>
        <authorList>
            <person name="Roach M.J."/>
            <person name="Johnson D.L."/>
            <person name="Bohlmann J."/>
            <person name="van Vuuren H.J."/>
            <person name="Jones S.J."/>
            <person name="Pretorius I.S."/>
            <person name="Schmidt S.A."/>
            <person name="Borneman A.R."/>
        </authorList>
    </citation>
    <scope>NUCLEOTIDE SEQUENCE [LARGE SCALE GENOMIC DNA]</scope>
    <source>
        <strain evidence="2">cv. Chardonnay</strain>
        <tissue evidence="1">Leaf</tissue>
    </source>
</reference>
<dbReference type="GO" id="GO:0006952">
    <property type="term" value="P:defense response"/>
    <property type="evidence" value="ECO:0007669"/>
    <property type="project" value="InterPro"/>
</dbReference>
<accession>A0A438D7U0</accession>
<dbReference type="SUPFAM" id="SSF52058">
    <property type="entry name" value="L domain-like"/>
    <property type="match status" value="1"/>
</dbReference>
<dbReference type="EMBL" id="QGNW01001751">
    <property type="protein sequence ID" value="RVW31508.1"/>
    <property type="molecule type" value="Genomic_DNA"/>
</dbReference>
<dbReference type="Pfam" id="PF00560">
    <property type="entry name" value="LRR_1"/>
    <property type="match status" value="1"/>
</dbReference>
<organism evidence="1 2">
    <name type="scientific">Vitis vinifera</name>
    <name type="common">Grape</name>
    <dbReference type="NCBI Taxonomy" id="29760"/>
    <lineage>
        <taxon>Eukaryota</taxon>
        <taxon>Viridiplantae</taxon>
        <taxon>Streptophyta</taxon>
        <taxon>Embryophyta</taxon>
        <taxon>Tracheophyta</taxon>
        <taxon>Spermatophyta</taxon>
        <taxon>Magnoliopsida</taxon>
        <taxon>eudicotyledons</taxon>
        <taxon>Gunneridae</taxon>
        <taxon>Pentapetalae</taxon>
        <taxon>rosids</taxon>
        <taxon>Vitales</taxon>
        <taxon>Vitaceae</taxon>
        <taxon>Viteae</taxon>
        <taxon>Vitis</taxon>
    </lineage>
</organism>
<gene>
    <name evidence="1" type="ORF">CK203_113953</name>
</gene>